<dbReference type="EMBL" id="BDGX01000032">
    <property type="protein sequence ID" value="GAV51999.1"/>
    <property type="molecule type" value="Genomic_DNA"/>
</dbReference>
<proteinExistence type="predicted"/>
<feature type="compositionally biased region" description="Low complexity" evidence="1">
    <location>
        <begin position="28"/>
        <end position="38"/>
    </location>
</feature>
<gene>
    <name evidence="2" type="ORF">ZYGR_0AF04710</name>
</gene>
<accession>A0A1Q3A8E9</accession>
<sequence>MATIQEQIDARKRRLEQLSRLTNVNKGSSNSNDPESSSQTVGTVPTQIGPIHTVKSNDHESKNSHNSDESQDSLPHDGTEIMRNALREPLDELDRRTNKEIQRLVRQKLISDAMNQE</sequence>
<reference evidence="2 3" key="1">
    <citation type="submission" date="2016-08" db="EMBL/GenBank/DDBJ databases">
        <title>Draft genome sequence of allopolyploid Zygosaccharomyces rouxii.</title>
        <authorList>
            <person name="Watanabe J."/>
            <person name="Uehara K."/>
            <person name="Mogi Y."/>
            <person name="Tsukioka Y."/>
        </authorList>
    </citation>
    <scope>NUCLEOTIDE SEQUENCE [LARGE SCALE GENOMIC DNA]</scope>
    <source>
        <strain evidence="2 3">NBRC 110957</strain>
    </source>
</reference>
<evidence type="ECO:0000256" key="1">
    <source>
        <dbReference type="SAM" id="MobiDB-lite"/>
    </source>
</evidence>
<dbReference type="Proteomes" id="UP000187013">
    <property type="component" value="Unassembled WGS sequence"/>
</dbReference>
<name>A0A1Q3A8E9_ZYGRO</name>
<dbReference type="OrthoDB" id="10463433at2759"/>
<comment type="caution">
    <text evidence="2">The sequence shown here is derived from an EMBL/GenBank/DDBJ whole genome shotgun (WGS) entry which is preliminary data.</text>
</comment>
<protein>
    <submittedName>
        <fullName evidence="2">Uncharacterized protein</fullName>
    </submittedName>
</protein>
<feature type="region of interest" description="Disordered" evidence="1">
    <location>
        <begin position="20"/>
        <end position="82"/>
    </location>
</feature>
<evidence type="ECO:0000313" key="2">
    <source>
        <dbReference type="EMBL" id="GAV51999.1"/>
    </source>
</evidence>
<evidence type="ECO:0000313" key="3">
    <source>
        <dbReference type="Proteomes" id="UP000187013"/>
    </source>
</evidence>
<organism evidence="2 3">
    <name type="scientific">Zygosaccharomyces rouxii</name>
    <dbReference type="NCBI Taxonomy" id="4956"/>
    <lineage>
        <taxon>Eukaryota</taxon>
        <taxon>Fungi</taxon>
        <taxon>Dikarya</taxon>
        <taxon>Ascomycota</taxon>
        <taxon>Saccharomycotina</taxon>
        <taxon>Saccharomycetes</taxon>
        <taxon>Saccharomycetales</taxon>
        <taxon>Saccharomycetaceae</taxon>
        <taxon>Zygosaccharomyces</taxon>
    </lineage>
</organism>
<dbReference type="AlphaFoldDB" id="A0A1Q3A8E9"/>
<feature type="compositionally biased region" description="Basic and acidic residues" evidence="1">
    <location>
        <begin position="55"/>
        <end position="82"/>
    </location>
</feature>